<dbReference type="Proteomes" id="UP000014012">
    <property type="component" value="Unassembled WGS sequence"/>
</dbReference>
<keyword evidence="5" id="KW-1185">Reference proteome</keyword>
<dbReference type="InterPro" id="IPR016181">
    <property type="entry name" value="Acyl_CoA_acyltransferase"/>
</dbReference>
<gene>
    <name evidence="4" type="ORF">PLESHI_00105</name>
</gene>
<dbReference type="OrthoDB" id="5459937at2"/>
<feature type="domain" description="N-acetyltransferase" evidence="3">
    <location>
        <begin position="1"/>
        <end position="169"/>
    </location>
</feature>
<evidence type="ECO:0000313" key="5">
    <source>
        <dbReference type="Proteomes" id="UP000014012"/>
    </source>
</evidence>
<dbReference type="HOGENOM" id="CLU_013985_18_0_6"/>
<dbReference type="EMBL" id="AQQO01000006">
    <property type="protein sequence ID" value="EON90504.1"/>
    <property type="molecule type" value="Genomic_DNA"/>
</dbReference>
<keyword evidence="1 4" id="KW-0808">Transferase</keyword>
<dbReference type="PANTHER" id="PTHR43420:SF47">
    <property type="entry name" value="N-ACETYLTRANSFERASE DOMAIN-CONTAINING PROTEIN"/>
    <property type="match status" value="1"/>
</dbReference>
<proteinExistence type="predicted"/>
<name>R8AVZ1_PLESH</name>
<dbReference type="PROSITE" id="PS51186">
    <property type="entry name" value="GNAT"/>
    <property type="match status" value="1"/>
</dbReference>
<comment type="caution">
    <text evidence="4">The sequence shown here is derived from an EMBL/GenBank/DDBJ whole genome shotgun (WGS) entry which is preliminary data.</text>
</comment>
<evidence type="ECO:0000259" key="3">
    <source>
        <dbReference type="PROSITE" id="PS51186"/>
    </source>
</evidence>
<sequence length="169" mass="19702">MLIRIAQPSDAEQLAILAERTFRDTFASSNTPEDMELHCQSSYSKEHQLKEIQNPNWITLVCECENMLAGYAQMRWEEFPSCVEAKTPREILCFYVDKPWHGHGIAQEMMKACLAELKKRNTDVVWLGVWEHNPRAIAFYKKFDFVEVGEHIFQLGADAQRDVIMIRHI</sequence>
<dbReference type="Pfam" id="PF00583">
    <property type="entry name" value="Acetyltransf_1"/>
    <property type="match status" value="1"/>
</dbReference>
<evidence type="ECO:0000313" key="4">
    <source>
        <dbReference type="EMBL" id="EON90504.1"/>
    </source>
</evidence>
<reference evidence="4 5" key="1">
    <citation type="journal article" date="2013" name="Genome Announc.">
        <title>Genome Sequence of Plesiomonas shigelloides Strain 302-73 (Serotype O1).</title>
        <authorList>
            <person name="Pique N."/>
            <person name="Aquilini E."/>
            <person name="Alioto T."/>
            <person name="Minana-Galbis D."/>
            <person name="Tomas J.M."/>
        </authorList>
    </citation>
    <scope>NUCLEOTIDE SEQUENCE [LARGE SCALE GENOMIC DNA]</scope>
    <source>
        <strain evidence="4 5">302-73</strain>
    </source>
</reference>
<dbReference type="InterPro" id="IPR050680">
    <property type="entry name" value="YpeA/RimI_acetyltransf"/>
</dbReference>
<dbReference type="PANTHER" id="PTHR43420">
    <property type="entry name" value="ACETYLTRANSFERASE"/>
    <property type="match status" value="1"/>
</dbReference>
<dbReference type="CDD" id="cd04301">
    <property type="entry name" value="NAT_SF"/>
    <property type="match status" value="1"/>
</dbReference>
<keyword evidence="2" id="KW-0012">Acyltransferase</keyword>
<evidence type="ECO:0000256" key="2">
    <source>
        <dbReference type="ARBA" id="ARBA00023315"/>
    </source>
</evidence>
<accession>R8AVZ1</accession>
<organism evidence="4 5">
    <name type="scientific">Plesiomonas shigelloides 302-73</name>
    <dbReference type="NCBI Taxonomy" id="1315976"/>
    <lineage>
        <taxon>Bacteria</taxon>
        <taxon>Pseudomonadati</taxon>
        <taxon>Pseudomonadota</taxon>
        <taxon>Gammaproteobacteria</taxon>
        <taxon>Enterobacterales</taxon>
        <taxon>Enterobacteriaceae</taxon>
        <taxon>Plesiomonas</taxon>
    </lineage>
</organism>
<dbReference type="GO" id="GO:0016747">
    <property type="term" value="F:acyltransferase activity, transferring groups other than amino-acyl groups"/>
    <property type="evidence" value="ECO:0007669"/>
    <property type="project" value="InterPro"/>
</dbReference>
<protein>
    <submittedName>
        <fullName evidence="4">Acetyltransferase</fullName>
    </submittedName>
</protein>
<dbReference type="InterPro" id="IPR000182">
    <property type="entry name" value="GNAT_dom"/>
</dbReference>
<dbReference type="SUPFAM" id="SSF55729">
    <property type="entry name" value="Acyl-CoA N-acyltransferases (Nat)"/>
    <property type="match status" value="1"/>
</dbReference>
<dbReference type="Gene3D" id="3.40.630.30">
    <property type="match status" value="1"/>
</dbReference>
<dbReference type="RefSeq" id="WP_010861661.1">
    <property type="nucleotide sequence ID" value="NZ_KB944507.1"/>
</dbReference>
<evidence type="ECO:0000256" key="1">
    <source>
        <dbReference type="ARBA" id="ARBA00022679"/>
    </source>
</evidence>
<dbReference type="AlphaFoldDB" id="R8AVZ1"/>